<dbReference type="AlphaFoldDB" id="A0A2V2YP81"/>
<keyword evidence="3" id="KW-1185">Reference proteome</keyword>
<reference evidence="2 3" key="1">
    <citation type="submission" date="2018-05" db="EMBL/GenBank/DDBJ databases">
        <title>Genomic Encyclopedia of Type Strains, Phase III (KMG-III): the genomes of soil and plant-associated and newly described type strains.</title>
        <authorList>
            <person name="Whitman W."/>
        </authorList>
    </citation>
    <scope>NUCLEOTIDE SEQUENCE [LARGE SCALE GENOMIC DNA]</scope>
    <source>
        <strain evidence="2 3">CECT 5696</strain>
    </source>
</reference>
<dbReference type="Pfam" id="PF12867">
    <property type="entry name" value="DinB_2"/>
    <property type="match status" value="1"/>
</dbReference>
<protein>
    <submittedName>
        <fullName evidence="2">DinB family protein</fullName>
    </submittedName>
</protein>
<dbReference type="InterPro" id="IPR034660">
    <property type="entry name" value="DinB/YfiT-like"/>
</dbReference>
<dbReference type="RefSeq" id="WP_110046741.1">
    <property type="nucleotide sequence ID" value="NZ_CP054612.1"/>
</dbReference>
<feature type="domain" description="DinB-like" evidence="1">
    <location>
        <begin position="36"/>
        <end position="168"/>
    </location>
</feature>
<dbReference type="SUPFAM" id="SSF109854">
    <property type="entry name" value="DinB/YfiT-like putative metalloenzymes"/>
    <property type="match status" value="1"/>
</dbReference>
<comment type="caution">
    <text evidence="2">The sequence shown here is derived from an EMBL/GenBank/DDBJ whole genome shotgun (WGS) entry which is preliminary data.</text>
</comment>
<evidence type="ECO:0000259" key="1">
    <source>
        <dbReference type="Pfam" id="PF12867"/>
    </source>
</evidence>
<gene>
    <name evidence="2" type="ORF">DFQ01_13082</name>
</gene>
<evidence type="ECO:0000313" key="2">
    <source>
        <dbReference type="EMBL" id="PWV94517.1"/>
    </source>
</evidence>
<evidence type="ECO:0000313" key="3">
    <source>
        <dbReference type="Proteomes" id="UP000246635"/>
    </source>
</evidence>
<dbReference type="Gene3D" id="1.20.120.450">
    <property type="entry name" value="dinb family like domain"/>
    <property type="match status" value="1"/>
</dbReference>
<name>A0A2V2YP81_9BACL</name>
<accession>A0A2V2YP81</accession>
<organism evidence="2 3">
    <name type="scientific">Paenibacillus cellulosilyticus</name>
    <dbReference type="NCBI Taxonomy" id="375489"/>
    <lineage>
        <taxon>Bacteria</taxon>
        <taxon>Bacillati</taxon>
        <taxon>Bacillota</taxon>
        <taxon>Bacilli</taxon>
        <taxon>Bacillales</taxon>
        <taxon>Paenibacillaceae</taxon>
        <taxon>Paenibacillus</taxon>
    </lineage>
</organism>
<dbReference type="Proteomes" id="UP000246635">
    <property type="component" value="Unassembled WGS sequence"/>
</dbReference>
<proteinExistence type="predicted"/>
<dbReference type="NCBIfam" id="NF009807">
    <property type="entry name" value="PRK13291.1"/>
    <property type="match status" value="1"/>
</dbReference>
<dbReference type="InterPro" id="IPR024775">
    <property type="entry name" value="DinB-like"/>
</dbReference>
<dbReference type="EMBL" id="QGTQ01000030">
    <property type="protein sequence ID" value="PWV94517.1"/>
    <property type="molecule type" value="Genomic_DNA"/>
</dbReference>
<dbReference type="OrthoDB" id="9796039at2"/>
<sequence length="180" mass="20885">MIVVDALRYPIGQFEPNLAPTLQDRRQLIHQIAGLTDELRDLVRDLTPEQLKVPYRPEGWCIQQIIHHLADNDTNACLRLRRALTEDQPAASSYREDLFAELSDYSDAPIELSITLLEALHKRLVILLSRLSEDQFQRKLQTGLLGIITIDTAVQRLVWHNRHHMAQIQLLIERKGWRTN</sequence>